<dbReference type="Proteomes" id="UP000540989">
    <property type="component" value="Unassembled WGS sequence"/>
</dbReference>
<proteinExistence type="inferred from homology"/>
<keyword evidence="5 7" id="KW-0472">Membrane</keyword>
<keyword evidence="4 7" id="KW-1133">Transmembrane helix</keyword>
<dbReference type="PANTHER" id="PTHR30572:SF4">
    <property type="entry name" value="ABC TRANSPORTER PERMEASE YTRF"/>
    <property type="match status" value="1"/>
</dbReference>
<dbReference type="InterPro" id="IPR025857">
    <property type="entry name" value="MacB_PCD"/>
</dbReference>
<comment type="subcellular location">
    <subcellularLocation>
        <location evidence="1">Cell membrane</location>
        <topology evidence="1">Multi-pass membrane protein</topology>
    </subcellularLocation>
</comment>
<dbReference type="Pfam" id="PF02687">
    <property type="entry name" value="FtsX"/>
    <property type="match status" value="2"/>
</dbReference>
<dbReference type="InterPro" id="IPR050250">
    <property type="entry name" value="Macrolide_Exporter_MacB"/>
</dbReference>
<evidence type="ECO:0000259" key="8">
    <source>
        <dbReference type="Pfam" id="PF02687"/>
    </source>
</evidence>
<dbReference type="RefSeq" id="WP_184223078.1">
    <property type="nucleotide sequence ID" value="NZ_JACHIP010000017.1"/>
</dbReference>
<protein>
    <submittedName>
        <fullName evidence="10">Putative permease</fullName>
    </submittedName>
</protein>
<dbReference type="PANTHER" id="PTHR30572">
    <property type="entry name" value="MEMBRANE COMPONENT OF TRANSPORTER-RELATED"/>
    <property type="match status" value="1"/>
</dbReference>
<feature type="transmembrane region" description="Helical" evidence="7">
    <location>
        <begin position="278"/>
        <end position="302"/>
    </location>
</feature>
<sequence>MMTILDDLRFTLRQLRRSPAFLLTTVLTLTMAIAANVVVYGVANGLIFHALPIRQAGEVVQVQNPGFQGISFSYPNYIDLRARTSHTFSSLALARFTRFSLGIEGVAQPVWGFMVSGNYFSMLGVQPQLGRLLGDADDDAVDGSPAMVLSDRCWRVRFHADPEIVGKVVAVGKVPFVVVGVAPKGFHGTEQFFDPDAFLPFHDGPEVDGSGGFDRRGSTNAWVFGRLQRGVNREQADANLRLISKQMASEFPKEDEGTDWHTAPVGLLGEALGRPVRLFIGGVGILGLLVLLAACANIGLLFSSRTADRVRELGIRLAIGSSRGRILRQLSLESVIVAALSGAIASALSMFLLRGISQWRLAADLPLELLVDADWKVYVASALLALATGLLFAMLPARQIWRTDPNSTMRASGSTMTSDRSIFRSSLLFVQITLCCLLVTASIVSLRGLQRTFHIPLGFDPHGVTLATVDVRLAGYQFSEQQALQQRLLSAVQAIPGVTMTAYAGNQPLSMNTNDDDVYGPGTTTFDHAHVRASAMVYSVSANYFAATGTKLIAGRAFTLHDDVSAPNVAIVNETLARLLFGTTEAVGRRFPQGGGKETEVVGVVSDGKYISLSEEPTAALFRSILQAPDSTSVLIARSDRDAAEMTIAMRKAVQSVDSSIPIFNVESWPDALGIVAFPARAATLALGVLGALAAMLALTGIFGMASYAVTRRMRELGIRVALGSGKKALVRAALGRTLALIAWGSCIGLALGFASAKLMAGIVYHASANDPIVFVSAVVTMIAIGLSASAVPMRRALRVQPADLLREQ</sequence>
<feature type="transmembrane region" description="Helical" evidence="7">
    <location>
        <begin position="20"/>
        <end position="43"/>
    </location>
</feature>
<feature type="domain" description="ABC3 transporter permease C-terminal" evidence="8">
    <location>
        <begin position="689"/>
        <end position="802"/>
    </location>
</feature>
<comment type="caution">
    <text evidence="10">The sequence shown here is derived from an EMBL/GenBank/DDBJ whole genome shotgun (WGS) entry which is preliminary data.</text>
</comment>
<name>A0A7W8E6G6_9BACT</name>
<evidence type="ECO:0000256" key="6">
    <source>
        <dbReference type="ARBA" id="ARBA00038076"/>
    </source>
</evidence>
<dbReference type="InterPro" id="IPR017800">
    <property type="entry name" value="ADOP"/>
</dbReference>
<keyword evidence="2" id="KW-1003">Cell membrane</keyword>
<gene>
    <name evidence="10" type="ORF">HDF16_005397</name>
</gene>
<feature type="transmembrane region" description="Helical" evidence="7">
    <location>
        <begin position="377"/>
        <end position="401"/>
    </location>
</feature>
<dbReference type="InterPro" id="IPR003838">
    <property type="entry name" value="ABC3_permease_C"/>
</dbReference>
<feature type="transmembrane region" description="Helical" evidence="7">
    <location>
        <begin position="335"/>
        <end position="357"/>
    </location>
</feature>
<feature type="transmembrane region" description="Helical" evidence="7">
    <location>
        <begin position="730"/>
        <end position="753"/>
    </location>
</feature>
<dbReference type="AlphaFoldDB" id="A0A7W8E6G6"/>
<dbReference type="GO" id="GO:0022857">
    <property type="term" value="F:transmembrane transporter activity"/>
    <property type="evidence" value="ECO:0007669"/>
    <property type="project" value="TreeGrafter"/>
</dbReference>
<evidence type="ECO:0000259" key="9">
    <source>
        <dbReference type="Pfam" id="PF12704"/>
    </source>
</evidence>
<evidence type="ECO:0000256" key="2">
    <source>
        <dbReference type="ARBA" id="ARBA00022475"/>
    </source>
</evidence>
<reference evidence="10 11" key="1">
    <citation type="submission" date="2020-08" db="EMBL/GenBank/DDBJ databases">
        <title>Genomic Encyclopedia of Type Strains, Phase IV (KMG-V): Genome sequencing to study the core and pangenomes of soil and plant-associated prokaryotes.</title>
        <authorList>
            <person name="Whitman W."/>
        </authorList>
    </citation>
    <scope>NUCLEOTIDE SEQUENCE [LARGE SCALE GENOMIC DNA]</scope>
    <source>
        <strain evidence="10 11">M8UP14</strain>
    </source>
</reference>
<evidence type="ECO:0000313" key="11">
    <source>
        <dbReference type="Proteomes" id="UP000540989"/>
    </source>
</evidence>
<evidence type="ECO:0000313" key="10">
    <source>
        <dbReference type="EMBL" id="MBB5060661.1"/>
    </source>
</evidence>
<dbReference type="EMBL" id="JACHIP010000017">
    <property type="protein sequence ID" value="MBB5060661.1"/>
    <property type="molecule type" value="Genomic_DNA"/>
</dbReference>
<evidence type="ECO:0000256" key="1">
    <source>
        <dbReference type="ARBA" id="ARBA00004651"/>
    </source>
</evidence>
<evidence type="ECO:0000256" key="4">
    <source>
        <dbReference type="ARBA" id="ARBA00022989"/>
    </source>
</evidence>
<feature type="domain" description="ABC3 transporter permease C-terminal" evidence="8">
    <location>
        <begin position="285"/>
        <end position="405"/>
    </location>
</feature>
<keyword evidence="11" id="KW-1185">Reference proteome</keyword>
<evidence type="ECO:0000256" key="7">
    <source>
        <dbReference type="SAM" id="Phobius"/>
    </source>
</evidence>
<dbReference type="GO" id="GO:0005886">
    <property type="term" value="C:plasma membrane"/>
    <property type="evidence" value="ECO:0007669"/>
    <property type="project" value="UniProtKB-SubCell"/>
</dbReference>
<dbReference type="NCBIfam" id="TIGR03434">
    <property type="entry name" value="ADOP"/>
    <property type="match status" value="1"/>
</dbReference>
<feature type="transmembrane region" description="Helical" evidence="7">
    <location>
        <begin position="422"/>
        <end position="446"/>
    </location>
</feature>
<evidence type="ECO:0000256" key="5">
    <source>
        <dbReference type="ARBA" id="ARBA00023136"/>
    </source>
</evidence>
<feature type="domain" description="MacB-like periplasmic core" evidence="9">
    <location>
        <begin position="23"/>
        <end position="241"/>
    </location>
</feature>
<feature type="transmembrane region" description="Helical" evidence="7">
    <location>
        <begin position="773"/>
        <end position="792"/>
    </location>
</feature>
<feature type="transmembrane region" description="Helical" evidence="7">
    <location>
        <begin position="685"/>
        <end position="710"/>
    </location>
</feature>
<accession>A0A7W8E6G6</accession>
<organism evidence="10 11">
    <name type="scientific">Granulicella aggregans</name>
    <dbReference type="NCBI Taxonomy" id="474949"/>
    <lineage>
        <taxon>Bacteria</taxon>
        <taxon>Pseudomonadati</taxon>
        <taxon>Acidobacteriota</taxon>
        <taxon>Terriglobia</taxon>
        <taxon>Terriglobales</taxon>
        <taxon>Acidobacteriaceae</taxon>
        <taxon>Granulicella</taxon>
    </lineage>
</organism>
<feature type="domain" description="MacB-like periplasmic core" evidence="9">
    <location>
        <begin position="480"/>
        <end position="609"/>
    </location>
</feature>
<keyword evidence="3 7" id="KW-0812">Transmembrane</keyword>
<evidence type="ECO:0000256" key="3">
    <source>
        <dbReference type="ARBA" id="ARBA00022692"/>
    </source>
</evidence>
<dbReference type="Pfam" id="PF12704">
    <property type="entry name" value="MacB_PCD"/>
    <property type="match status" value="2"/>
</dbReference>
<comment type="similarity">
    <text evidence="6">Belongs to the ABC-4 integral membrane protein family.</text>
</comment>